<keyword evidence="4" id="KW-0233">DNA recombination</keyword>
<dbReference type="InterPro" id="IPR050090">
    <property type="entry name" value="Tyrosine_recombinase_XerCD"/>
</dbReference>
<dbReference type="Proteomes" id="UP001207582">
    <property type="component" value="Unassembled WGS sequence"/>
</dbReference>
<proteinExistence type="inferred from homology"/>
<reference evidence="6 7" key="1">
    <citation type="submission" date="2022-10" db="EMBL/GenBank/DDBJ databases">
        <title>Defluviimonas sp. CAU 1641 isolated from mud.</title>
        <authorList>
            <person name="Kim W."/>
        </authorList>
    </citation>
    <scope>NUCLEOTIDE SEQUENCE [LARGE SCALE GENOMIC DNA]</scope>
    <source>
        <strain evidence="6 7">CAU 1641</strain>
    </source>
</reference>
<evidence type="ECO:0000256" key="3">
    <source>
        <dbReference type="ARBA" id="ARBA00023125"/>
    </source>
</evidence>
<evidence type="ECO:0000259" key="5">
    <source>
        <dbReference type="PROSITE" id="PS51898"/>
    </source>
</evidence>
<comment type="caution">
    <text evidence="6">The sequence shown here is derived from an EMBL/GenBank/DDBJ whole genome shotgun (WGS) entry which is preliminary data.</text>
</comment>
<sequence length="355" mass="40104">MVKVSLKGIHRVRKRLADGRMAEYHYAWRGGPRIWDRTSPFRVGSIDYLEVYQRATTARQDVKGTFREIIEAFLSSREFAELSERTRQDHKKNIAQNDGIEARFGSAPIAVFESPKIRNMAINWRDTFSPGTGDNLMATLQRIVSFAYQRGLLGEHRLLKIHRRAKSNRADIVWSQAEIDAFVKGTPSYVGNILIAAVETGLRPGDLQIFGHRNIETTPGGHQRILLRTKKSNKKKFASVPVTPALAKLIARLPKDQDTFIVNSEGRPFANSNSLGKLISDWRDELGLRKELHLYDARGTAVTRLVRAGCTIGELAAHMGWSFQHAAQMLDRYAKLDPEMSDGILEKVSRREAGR</sequence>
<evidence type="ECO:0000313" key="6">
    <source>
        <dbReference type="EMBL" id="MCW3784191.1"/>
    </source>
</evidence>
<feature type="domain" description="Tyr recombinase" evidence="5">
    <location>
        <begin position="169"/>
        <end position="346"/>
    </location>
</feature>
<name>A0ABT3J924_9RHOB</name>
<dbReference type="PROSITE" id="PS51898">
    <property type="entry name" value="TYR_RECOMBINASE"/>
    <property type="match status" value="1"/>
</dbReference>
<dbReference type="InterPro" id="IPR011010">
    <property type="entry name" value="DNA_brk_join_enz"/>
</dbReference>
<gene>
    <name evidence="6" type="ORF">OM960_21910</name>
</gene>
<evidence type="ECO:0000256" key="2">
    <source>
        <dbReference type="ARBA" id="ARBA00022908"/>
    </source>
</evidence>
<protein>
    <recommendedName>
        <fullName evidence="5">Tyr recombinase domain-containing protein</fullName>
    </recommendedName>
</protein>
<dbReference type="Pfam" id="PF00589">
    <property type="entry name" value="Phage_integrase"/>
    <property type="match status" value="1"/>
</dbReference>
<evidence type="ECO:0000313" key="7">
    <source>
        <dbReference type="Proteomes" id="UP001207582"/>
    </source>
</evidence>
<dbReference type="InterPro" id="IPR002104">
    <property type="entry name" value="Integrase_catalytic"/>
</dbReference>
<dbReference type="Gene3D" id="1.10.150.130">
    <property type="match status" value="1"/>
</dbReference>
<dbReference type="SUPFAM" id="SSF56349">
    <property type="entry name" value="DNA breaking-rejoining enzymes"/>
    <property type="match status" value="1"/>
</dbReference>
<keyword evidence="3" id="KW-0238">DNA-binding</keyword>
<organism evidence="6 7">
    <name type="scientific">Defluviimonas salinarum</name>
    <dbReference type="NCBI Taxonomy" id="2992147"/>
    <lineage>
        <taxon>Bacteria</taxon>
        <taxon>Pseudomonadati</taxon>
        <taxon>Pseudomonadota</taxon>
        <taxon>Alphaproteobacteria</taxon>
        <taxon>Rhodobacterales</taxon>
        <taxon>Paracoccaceae</taxon>
        <taxon>Albidovulum</taxon>
    </lineage>
</organism>
<accession>A0ABT3J924</accession>
<dbReference type="Gene3D" id="1.10.443.10">
    <property type="entry name" value="Intergrase catalytic core"/>
    <property type="match status" value="1"/>
</dbReference>
<dbReference type="RefSeq" id="WP_264773462.1">
    <property type="nucleotide sequence ID" value="NZ_JAPDOG010000034.1"/>
</dbReference>
<evidence type="ECO:0000256" key="1">
    <source>
        <dbReference type="ARBA" id="ARBA00008857"/>
    </source>
</evidence>
<dbReference type="EMBL" id="JAPDOG010000034">
    <property type="protein sequence ID" value="MCW3784191.1"/>
    <property type="molecule type" value="Genomic_DNA"/>
</dbReference>
<dbReference type="InterPro" id="IPR013762">
    <property type="entry name" value="Integrase-like_cat_sf"/>
</dbReference>
<dbReference type="PANTHER" id="PTHR30349:SF41">
    <property type="entry name" value="INTEGRASE_RECOMBINASE PROTEIN MJ0367-RELATED"/>
    <property type="match status" value="1"/>
</dbReference>
<dbReference type="InterPro" id="IPR010998">
    <property type="entry name" value="Integrase_recombinase_N"/>
</dbReference>
<dbReference type="PANTHER" id="PTHR30349">
    <property type="entry name" value="PHAGE INTEGRASE-RELATED"/>
    <property type="match status" value="1"/>
</dbReference>
<keyword evidence="7" id="KW-1185">Reference proteome</keyword>
<keyword evidence="2" id="KW-0229">DNA integration</keyword>
<comment type="similarity">
    <text evidence="1">Belongs to the 'phage' integrase family.</text>
</comment>
<evidence type="ECO:0000256" key="4">
    <source>
        <dbReference type="ARBA" id="ARBA00023172"/>
    </source>
</evidence>